<keyword evidence="1" id="KW-0805">Transcription regulation</keyword>
<gene>
    <name evidence="6" type="ORF">SAMN04244553_6347</name>
</gene>
<dbReference type="PANTHER" id="PTHR47506">
    <property type="entry name" value="TRANSCRIPTIONAL REGULATORY PROTEIN"/>
    <property type="match status" value="1"/>
</dbReference>
<keyword evidence="7" id="KW-1185">Reference proteome</keyword>
<dbReference type="SUPFAM" id="SSF46689">
    <property type="entry name" value="Homeodomain-like"/>
    <property type="match status" value="1"/>
</dbReference>
<feature type="DNA-binding region" description="H-T-H motif" evidence="4">
    <location>
        <begin position="31"/>
        <end position="50"/>
    </location>
</feature>
<dbReference type="Pfam" id="PF21993">
    <property type="entry name" value="TetR_C_13_2"/>
    <property type="match status" value="1"/>
</dbReference>
<dbReference type="PANTHER" id="PTHR47506:SF3">
    <property type="entry name" value="HTH-TYPE TRANSCRIPTIONAL REGULATOR LMRA"/>
    <property type="match status" value="1"/>
</dbReference>
<dbReference type="RefSeq" id="WP_245910585.1">
    <property type="nucleotide sequence ID" value="NZ_JAMTCW010000009.1"/>
</dbReference>
<feature type="domain" description="HTH tetR-type" evidence="5">
    <location>
        <begin position="8"/>
        <end position="68"/>
    </location>
</feature>
<dbReference type="PROSITE" id="PS50977">
    <property type="entry name" value="HTH_TETR_2"/>
    <property type="match status" value="1"/>
</dbReference>
<sequence>MSVTTKGAETSGRMVQSMLELIQTHGYSGVGLNAVLTHAGAPKGSLYFHFPEGKEELGEKAIELAAERFRALLAEQPTAIATADLIRQVLDVLVGLLVDSDFRIGCPVSVVTLEMGAQSERLRSACAAAFESWIALIGEHLTAAGHPPSAARTLATAMVSMVEGAVIVARATRDVEPLRSVATVLDSLLGGTPSLTEEKSS</sequence>
<dbReference type="Proteomes" id="UP000219565">
    <property type="component" value="Unassembled WGS sequence"/>
</dbReference>
<evidence type="ECO:0000256" key="4">
    <source>
        <dbReference type="PROSITE-ProRule" id="PRU00335"/>
    </source>
</evidence>
<dbReference type="Gene3D" id="1.10.357.10">
    <property type="entry name" value="Tetracycline Repressor, domain 2"/>
    <property type="match status" value="1"/>
</dbReference>
<name>A0A285LWM5_9NOCA</name>
<evidence type="ECO:0000313" key="6">
    <source>
        <dbReference type="EMBL" id="SNY89339.1"/>
    </source>
</evidence>
<organism evidence="6 7">
    <name type="scientific">Nocardia amikacinitolerans</name>
    <dbReference type="NCBI Taxonomy" id="756689"/>
    <lineage>
        <taxon>Bacteria</taxon>
        <taxon>Bacillati</taxon>
        <taxon>Actinomycetota</taxon>
        <taxon>Actinomycetes</taxon>
        <taxon>Mycobacteriales</taxon>
        <taxon>Nocardiaceae</taxon>
        <taxon>Nocardia</taxon>
    </lineage>
</organism>
<reference evidence="6 7" key="1">
    <citation type="submission" date="2017-09" db="EMBL/GenBank/DDBJ databases">
        <authorList>
            <person name="Ehlers B."/>
            <person name="Leendertz F.H."/>
        </authorList>
    </citation>
    <scope>NUCLEOTIDE SEQUENCE [LARGE SCALE GENOMIC DNA]</scope>
    <source>
        <strain evidence="6 7">DSM 45537</strain>
    </source>
</reference>
<dbReference type="SUPFAM" id="SSF48498">
    <property type="entry name" value="Tetracyclin repressor-like, C-terminal domain"/>
    <property type="match status" value="1"/>
</dbReference>
<evidence type="ECO:0000256" key="2">
    <source>
        <dbReference type="ARBA" id="ARBA00023125"/>
    </source>
</evidence>
<dbReference type="InterPro" id="IPR036271">
    <property type="entry name" value="Tet_transcr_reg_TetR-rel_C_sf"/>
</dbReference>
<dbReference type="Pfam" id="PF00440">
    <property type="entry name" value="TetR_N"/>
    <property type="match status" value="1"/>
</dbReference>
<evidence type="ECO:0000256" key="1">
    <source>
        <dbReference type="ARBA" id="ARBA00023015"/>
    </source>
</evidence>
<dbReference type="AlphaFoldDB" id="A0A285LWM5"/>
<keyword evidence="2 4" id="KW-0238">DNA-binding</keyword>
<evidence type="ECO:0000256" key="3">
    <source>
        <dbReference type="ARBA" id="ARBA00023163"/>
    </source>
</evidence>
<accession>A0A285LWM5</accession>
<evidence type="ECO:0000259" key="5">
    <source>
        <dbReference type="PROSITE" id="PS50977"/>
    </source>
</evidence>
<dbReference type="GO" id="GO:0003677">
    <property type="term" value="F:DNA binding"/>
    <property type="evidence" value="ECO:0007669"/>
    <property type="project" value="UniProtKB-UniRule"/>
</dbReference>
<protein>
    <submittedName>
        <fullName evidence="6">Transcriptional regulator, TetR family</fullName>
    </submittedName>
</protein>
<dbReference type="InterPro" id="IPR054156">
    <property type="entry name" value="YxaF_TetR_C"/>
</dbReference>
<dbReference type="InterPro" id="IPR001647">
    <property type="entry name" value="HTH_TetR"/>
</dbReference>
<dbReference type="EMBL" id="OBEG01000008">
    <property type="protein sequence ID" value="SNY89339.1"/>
    <property type="molecule type" value="Genomic_DNA"/>
</dbReference>
<keyword evidence="3" id="KW-0804">Transcription</keyword>
<dbReference type="InterPro" id="IPR009057">
    <property type="entry name" value="Homeodomain-like_sf"/>
</dbReference>
<evidence type="ECO:0000313" key="7">
    <source>
        <dbReference type="Proteomes" id="UP000219565"/>
    </source>
</evidence>
<proteinExistence type="predicted"/>